<dbReference type="PROSITE" id="PS00028">
    <property type="entry name" value="ZINC_FINGER_C2H2_1"/>
    <property type="match status" value="2"/>
</dbReference>
<dbReference type="RefSeq" id="XP_046068236.1">
    <property type="nucleotide sequence ID" value="XM_046221492.1"/>
</dbReference>
<dbReference type="AlphaFoldDB" id="A0AAD4KHG2"/>
<evidence type="ECO:0000256" key="1">
    <source>
        <dbReference type="ARBA" id="ARBA00004123"/>
    </source>
</evidence>
<evidence type="ECO:0000256" key="4">
    <source>
        <dbReference type="ARBA" id="ARBA00022833"/>
    </source>
</evidence>
<evidence type="ECO:0000256" key="7">
    <source>
        <dbReference type="ARBA" id="ARBA00023242"/>
    </source>
</evidence>
<keyword evidence="3 8" id="KW-0863">Zinc-finger</keyword>
<keyword evidence="7" id="KW-0539">Nucleus</keyword>
<feature type="compositionally biased region" description="Low complexity" evidence="9">
    <location>
        <begin position="24"/>
        <end position="33"/>
    </location>
</feature>
<dbReference type="InterPro" id="IPR013087">
    <property type="entry name" value="Znf_C2H2_type"/>
</dbReference>
<feature type="domain" description="C2H2-type" evidence="10">
    <location>
        <begin position="40"/>
        <end position="67"/>
    </location>
</feature>
<feature type="compositionally biased region" description="Polar residues" evidence="9">
    <location>
        <begin position="1"/>
        <end position="16"/>
    </location>
</feature>
<feature type="domain" description="C2H2-type" evidence="10">
    <location>
        <begin position="70"/>
        <end position="98"/>
    </location>
</feature>
<dbReference type="PANTHER" id="PTHR46179:SF13">
    <property type="entry name" value="C2H2-TYPE DOMAIN-CONTAINING PROTEIN"/>
    <property type="match status" value="1"/>
</dbReference>
<evidence type="ECO:0000313" key="12">
    <source>
        <dbReference type="Proteomes" id="UP001201262"/>
    </source>
</evidence>
<evidence type="ECO:0000259" key="10">
    <source>
        <dbReference type="PROSITE" id="PS50157"/>
    </source>
</evidence>
<evidence type="ECO:0000313" key="11">
    <source>
        <dbReference type="EMBL" id="KAH8692239.1"/>
    </source>
</evidence>
<comment type="subcellular location">
    <subcellularLocation>
        <location evidence="1">Nucleus</location>
    </subcellularLocation>
</comment>
<sequence length="215" mass="24857">MTTSNDNMFSSDSESWLSEMGDNSTSGRLSSSSSISLGLFTCSRCNKKFHLERELRKHRKAHLTDNQKPYPCPICGKAFLYPKDRTRHKASVHDDAKEKERASSSARFCPVSDCPRQEHGFSRSADLVRHLRTVHAKPEQQGIVAYRCTSDNCPTPQKRWYRLDNLHLHIRRVHGDEKEHALIEKSKRNALDMYTQEFECENISTFNAKQWEPSK</sequence>
<dbReference type="PROSITE" id="PS50157">
    <property type="entry name" value="ZINC_FINGER_C2H2_2"/>
    <property type="match status" value="2"/>
</dbReference>
<dbReference type="Proteomes" id="UP001201262">
    <property type="component" value="Unassembled WGS sequence"/>
</dbReference>
<evidence type="ECO:0000256" key="3">
    <source>
        <dbReference type="ARBA" id="ARBA00022771"/>
    </source>
</evidence>
<keyword evidence="6" id="KW-0804">Transcription</keyword>
<evidence type="ECO:0000256" key="2">
    <source>
        <dbReference type="ARBA" id="ARBA00022723"/>
    </source>
</evidence>
<dbReference type="GO" id="GO:0005634">
    <property type="term" value="C:nucleus"/>
    <property type="evidence" value="ECO:0007669"/>
    <property type="project" value="UniProtKB-SubCell"/>
</dbReference>
<dbReference type="Gene3D" id="3.30.160.60">
    <property type="entry name" value="Classic Zinc Finger"/>
    <property type="match status" value="2"/>
</dbReference>
<name>A0AAD4KHG2_9EURO</name>
<evidence type="ECO:0000256" key="9">
    <source>
        <dbReference type="SAM" id="MobiDB-lite"/>
    </source>
</evidence>
<dbReference type="EMBL" id="JAJTJA010000011">
    <property type="protein sequence ID" value="KAH8692239.1"/>
    <property type="molecule type" value="Genomic_DNA"/>
</dbReference>
<gene>
    <name evidence="11" type="ORF">BGW36DRAFT_43887</name>
</gene>
<dbReference type="GO" id="GO:0008270">
    <property type="term" value="F:zinc ion binding"/>
    <property type="evidence" value="ECO:0007669"/>
    <property type="project" value="UniProtKB-KW"/>
</dbReference>
<protein>
    <recommendedName>
        <fullName evidence="10">C2H2-type domain-containing protein</fullName>
    </recommendedName>
</protein>
<keyword evidence="5" id="KW-0805">Transcription regulation</keyword>
<dbReference type="InterPro" id="IPR036236">
    <property type="entry name" value="Znf_C2H2_sf"/>
</dbReference>
<reference evidence="11" key="1">
    <citation type="submission" date="2021-12" db="EMBL/GenBank/DDBJ databases">
        <title>Convergent genome expansion in fungi linked to evolution of root-endophyte symbiosis.</title>
        <authorList>
            <consortium name="DOE Joint Genome Institute"/>
            <person name="Ke Y.-H."/>
            <person name="Bonito G."/>
            <person name="Liao H.-L."/>
            <person name="Looney B."/>
            <person name="Rojas-Flechas A."/>
            <person name="Nash J."/>
            <person name="Hameed K."/>
            <person name="Schadt C."/>
            <person name="Martin F."/>
            <person name="Crous P.W."/>
            <person name="Miettinen O."/>
            <person name="Magnuson J.K."/>
            <person name="Labbe J."/>
            <person name="Jacobson D."/>
            <person name="Doktycz M.J."/>
            <person name="Veneault-Fourrey C."/>
            <person name="Kuo A."/>
            <person name="Mondo S."/>
            <person name="Calhoun S."/>
            <person name="Riley R."/>
            <person name="Ohm R."/>
            <person name="LaButti K."/>
            <person name="Andreopoulos B."/>
            <person name="Pangilinan J."/>
            <person name="Nolan M."/>
            <person name="Tritt A."/>
            <person name="Clum A."/>
            <person name="Lipzen A."/>
            <person name="Daum C."/>
            <person name="Barry K."/>
            <person name="Grigoriev I.V."/>
            <person name="Vilgalys R."/>
        </authorList>
    </citation>
    <scope>NUCLEOTIDE SEQUENCE</scope>
    <source>
        <strain evidence="11">PMI_201</strain>
    </source>
</reference>
<dbReference type="SMART" id="SM00355">
    <property type="entry name" value="ZnF_C2H2"/>
    <property type="match status" value="4"/>
</dbReference>
<dbReference type="PANTHER" id="PTHR46179">
    <property type="entry name" value="ZINC FINGER PROTEIN"/>
    <property type="match status" value="1"/>
</dbReference>
<dbReference type="GO" id="GO:0006357">
    <property type="term" value="P:regulation of transcription by RNA polymerase II"/>
    <property type="evidence" value="ECO:0007669"/>
    <property type="project" value="TreeGrafter"/>
</dbReference>
<dbReference type="GeneID" id="70251779"/>
<comment type="caution">
    <text evidence="11">The sequence shown here is derived from an EMBL/GenBank/DDBJ whole genome shotgun (WGS) entry which is preliminary data.</text>
</comment>
<keyword evidence="2" id="KW-0479">Metal-binding</keyword>
<proteinExistence type="predicted"/>
<keyword evidence="4" id="KW-0862">Zinc</keyword>
<keyword evidence="12" id="KW-1185">Reference proteome</keyword>
<evidence type="ECO:0000256" key="8">
    <source>
        <dbReference type="PROSITE-ProRule" id="PRU00042"/>
    </source>
</evidence>
<accession>A0AAD4KHG2</accession>
<evidence type="ECO:0000256" key="6">
    <source>
        <dbReference type="ARBA" id="ARBA00023163"/>
    </source>
</evidence>
<evidence type="ECO:0000256" key="5">
    <source>
        <dbReference type="ARBA" id="ARBA00023015"/>
    </source>
</evidence>
<feature type="region of interest" description="Disordered" evidence="9">
    <location>
        <begin position="1"/>
        <end position="33"/>
    </location>
</feature>
<dbReference type="InterPro" id="IPR051061">
    <property type="entry name" value="Zinc_finger_trans_reg"/>
</dbReference>
<organism evidence="11 12">
    <name type="scientific">Talaromyces proteolyticus</name>
    <dbReference type="NCBI Taxonomy" id="1131652"/>
    <lineage>
        <taxon>Eukaryota</taxon>
        <taxon>Fungi</taxon>
        <taxon>Dikarya</taxon>
        <taxon>Ascomycota</taxon>
        <taxon>Pezizomycotina</taxon>
        <taxon>Eurotiomycetes</taxon>
        <taxon>Eurotiomycetidae</taxon>
        <taxon>Eurotiales</taxon>
        <taxon>Trichocomaceae</taxon>
        <taxon>Talaromyces</taxon>
        <taxon>Talaromyces sect. Bacilispori</taxon>
    </lineage>
</organism>
<dbReference type="SUPFAM" id="SSF57667">
    <property type="entry name" value="beta-beta-alpha zinc fingers"/>
    <property type="match status" value="1"/>
</dbReference>